<dbReference type="InterPro" id="IPR003785">
    <property type="entry name" value="Creatininase/forma_Hydrolase"/>
</dbReference>
<dbReference type="GO" id="GO:0016811">
    <property type="term" value="F:hydrolase activity, acting on carbon-nitrogen (but not peptide) bonds, in linear amides"/>
    <property type="evidence" value="ECO:0007669"/>
    <property type="project" value="TreeGrafter"/>
</dbReference>
<dbReference type="GO" id="GO:0047789">
    <property type="term" value="F:creatininase activity"/>
    <property type="evidence" value="ECO:0007669"/>
    <property type="project" value="UniProtKB-EC"/>
</dbReference>
<reference evidence="6 7" key="1">
    <citation type="submission" date="2020-08" db="EMBL/GenBank/DDBJ databases">
        <title>Genomic Encyclopedia of Archaeal and Bacterial Type Strains, Phase II (KMG-II): from individual species to whole genera.</title>
        <authorList>
            <person name="Goeker M."/>
        </authorList>
    </citation>
    <scope>NUCLEOTIDE SEQUENCE [LARGE SCALE GENOMIC DNA]</scope>
    <source>
        <strain evidence="6 7">DSM 23288</strain>
    </source>
</reference>
<dbReference type="GO" id="GO:0009231">
    <property type="term" value="P:riboflavin biosynthetic process"/>
    <property type="evidence" value="ECO:0007669"/>
    <property type="project" value="TreeGrafter"/>
</dbReference>
<dbReference type="GO" id="GO:0046872">
    <property type="term" value="F:metal ion binding"/>
    <property type="evidence" value="ECO:0007669"/>
    <property type="project" value="UniProtKB-KW"/>
</dbReference>
<organism evidence="6 7">
    <name type="scientific">Conexibacter arvalis</name>
    <dbReference type="NCBI Taxonomy" id="912552"/>
    <lineage>
        <taxon>Bacteria</taxon>
        <taxon>Bacillati</taxon>
        <taxon>Actinomycetota</taxon>
        <taxon>Thermoleophilia</taxon>
        <taxon>Solirubrobacterales</taxon>
        <taxon>Conexibacteraceae</taxon>
        <taxon>Conexibacter</taxon>
    </lineage>
</organism>
<proteinExistence type="inferred from homology"/>
<comment type="caution">
    <text evidence="6">The sequence shown here is derived from an EMBL/GenBank/DDBJ whole genome shotgun (WGS) entry which is preliminary data.</text>
</comment>
<gene>
    <name evidence="6" type="ORF">BDZ31_001585</name>
</gene>
<comment type="similarity">
    <text evidence="5">Belongs to the creatininase superfamily.</text>
</comment>
<evidence type="ECO:0000256" key="5">
    <source>
        <dbReference type="ARBA" id="ARBA00024029"/>
    </source>
</evidence>
<dbReference type="SUPFAM" id="SSF102215">
    <property type="entry name" value="Creatininase"/>
    <property type="match status" value="1"/>
</dbReference>
<evidence type="ECO:0000313" key="6">
    <source>
        <dbReference type="EMBL" id="MBB4662012.1"/>
    </source>
</evidence>
<name>A0A840IBI1_9ACTN</name>
<dbReference type="Pfam" id="PF02633">
    <property type="entry name" value="Creatininase"/>
    <property type="match status" value="1"/>
</dbReference>
<evidence type="ECO:0000256" key="2">
    <source>
        <dbReference type="ARBA" id="ARBA00022723"/>
    </source>
</evidence>
<keyword evidence="3 6" id="KW-0378">Hydrolase</keyword>
<accession>A0A840IBI1</accession>
<dbReference type="InterPro" id="IPR024087">
    <property type="entry name" value="Creatininase-like_sf"/>
</dbReference>
<evidence type="ECO:0000256" key="4">
    <source>
        <dbReference type="ARBA" id="ARBA00022833"/>
    </source>
</evidence>
<dbReference type="EMBL" id="JACHNU010000001">
    <property type="protein sequence ID" value="MBB4662012.1"/>
    <property type="molecule type" value="Genomic_DNA"/>
</dbReference>
<evidence type="ECO:0000256" key="1">
    <source>
        <dbReference type="ARBA" id="ARBA00001947"/>
    </source>
</evidence>
<comment type="cofactor">
    <cofactor evidence="1">
        <name>Zn(2+)</name>
        <dbReference type="ChEBI" id="CHEBI:29105"/>
    </cofactor>
</comment>
<dbReference type="Proteomes" id="UP000585272">
    <property type="component" value="Unassembled WGS sequence"/>
</dbReference>
<keyword evidence="2" id="KW-0479">Metal-binding</keyword>
<sequence length="255" mass="26436">MERGDDGALLSWFELDERLRTGAPLILSVGSFEQHGPHLPLATDAIVVEALARAVAARTGGIVLPTLPYGAPSRPRSGGGPRFAAPALRLGTLLDSVEQLAAGAVAAGARALVVLSWHWENAAVLWDALDAALCGTAARALLFDAPWDYLAPADVEALFPGEEPAWASDHAGRLETAVMRHVAPELVGEPPAPVPFAPRDGYDVLPTPEDAVPATGVVLDARAVTAAVGERCFAAMVDGIVRGIAAEEAAPGPWS</sequence>
<protein>
    <submittedName>
        <fullName evidence="6">Creatinine amidohydrolase</fullName>
        <ecNumber evidence="6">3.5.2.10</ecNumber>
    </submittedName>
</protein>
<keyword evidence="4" id="KW-0862">Zinc</keyword>
<evidence type="ECO:0000313" key="7">
    <source>
        <dbReference type="Proteomes" id="UP000585272"/>
    </source>
</evidence>
<evidence type="ECO:0000256" key="3">
    <source>
        <dbReference type="ARBA" id="ARBA00022801"/>
    </source>
</evidence>
<dbReference type="Gene3D" id="3.40.50.10310">
    <property type="entry name" value="Creatininase"/>
    <property type="match status" value="1"/>
</dbReference>
<dbReference type="PANTHER" id="PTHR35005">
    <property type="entry name" value="3-DEHYDRO-SCYLLO-INOSOSE HYDROLASE"/>
    <property type="match status" value="1"/>
</dbReference>
<dbReference type="EC" id="3.5.2.10" evidence="6"/>
<keyword evidence="7" id="KW-1185">Reference proteome</keyword>
<dbReference type="AlphaFoldDB" id="A0A840IBI1"/>
<dbReference type="PANTHER" id="PTHR35005:SF1">
    <property type="entry name" value="2-AMINO-5-FORMYLAMINO-6-RIBOSYLAMINOPYRIMIDIN-4(3H)-ONE 5'-MONOPHOSPHATE DEFORMYLASE"/>
    <property type="match status" value="1"/>
</dbReference>
<dbReference type="RefSeq" id="WP_183340664.1">
    <property type="nucleotide sequence ID" value="NZ_JACHNU010000001.1"/>
</dbReference>